<comment type="caution">
    <text evidence="11">The sequence shown here is derived from an EMBL/GenBank/DDBJ whole genome shotgun (WGS) entry which is preliminary data.</text>
</comment>
<comment type="similarity">
    <text evidence="2 10">Belongs to the class VI-like SAM-binding methyltransferase superfamily. Isoprenylcysteine carboxyl methyltransferase family.</text>
</comment>
<dbReference type="Pfam" id="PF04140">
    <property type="entry name" value="ICMT"/>
    <property type="match status" value="1"/>
</dbReference>
<dbReference type="EMBL" id="CAJVQB010004820">
    <property type="protein sequence ID" value="CAG8646569.1"/>
    <property type="molecule type" value="Genomic_DNA"/>
</dbReference>
<comment type="caution">
    <text evidence="10">Lacks conserved residue(s) required for the propagation of feature annotation.</text>
</comment>
<proteinExistence type="inferred from homology"/>
<dbReference type="PROSITE" id="PS51564">
    <property type="entry name" value="SAM_ICMT"/>
    <property type="match status" value="1"/>
</dbReference>
<evidence type="ECO:0000256" key="8">
    <source>
        <dbReference type="ARBA" id="ARBA00022989"/>
    </source>
</evidence>
<evidence type="ECO:0000256" key="4">
    <source>
        <dbReference type="ARBA" id="ARBA00022603"/>
    </source>
</evidence>
<dbReference type="Gene3D" id="1.20.120.1630">
    <property type="match status" value="1"/>
</dbReference>
<dbReference type="EC" id="2.1.1.100" evidence="3 10"/>
<evidence type="ECO:0000256" key="7">
    <source>
        <dbReference type="ARBA" id="ARBA00022692"/>
    </source>
</evidence>
<feature type="transmembrane region" description="Helical" evidence="10">
    <location>
        <begin position="57"/>
        <end position="80"/>
    </location>
</feature>
<reference evidence="11 12" key="1">
    <citation type="submission" date="2021-06" db="EMBL/GenBank/DDBJ databases">
        <authorList>
            <person name="Kallberg Y."/>
            <person name="Tangrot J."/>
            <person name="Rosling A."/>
        </authorList>
    </citation>
    <scope>NUCLEOTIDE SEQUENCE [LARGE SCALE GENOMIC DNA]</scope>
    <source>
        <strain evidence="11 12">120-4 pot B 10/14</strain>
    </source>
</reference>
<evidence type="ECO:0000313" key="12">
    <source>
        <dbReference type="Proteomes" id="UP000789901"/>
    </source>
</evidence>
<name>A0ABN7UPI4_GIGMA</name>
<evidence type="ECO:0000256" key="10">
    <source>
        <dbReference type="RuleBase" id="RU362022"/>
    </source>
</evidence>
<comment type="subcellular location">
    <subcellularLocation>
        <location evidence="10">Endoplasmic reticulum membrane</location>
        <topology evidence="10">Multi-pass membrane protein</topology>
    </subcellularLocation>
    <subcellularLocation>
        <location evidence="1">Membrane</location>
        <topology evidence="1">Multi-pass membrane protein</topology>
    </subcellularLocation>
</comment>
<feature type="non-terminal residue" evidence="11">
    <location>
        <position position="1"/>
    </location>
</feature>
<keyword evidence="6 10" id="KW-0949">S-adenosyl-L-methionine</keyword>
<keyword evidence="9 10" id="KW-0472">Membrane</keyword>
<dbReference type="PANTHER" id="PTHR12714:SF9">
    <property type="entry name" value="PROTEIN-S-ISOPRENYLCYSTEINE O-METHYLTRANSFERASE"/>
    <property type="match status" value="1"/>
</dbReference>
<evidence type="ECO:0000256" key="3">
    <source>
        <dbReference type="ARBA" id="ARBA00012151"/>
    </source>
</evidence>
<dbReference type="Proteomes" id="UP000789901">
    <property type="component" value="Unassembled WGS sequence"/>
</dbReference>
<dbReference type="InterPro" id="IPR025770">
    <property type="entry name" value="PPMT_MeTrfase"/>
</dbReference>
<comment type="catalytic activity">
    <reaction evidence="10">
        <text>[protein]-C-terminal S-[(2E,6E)-farnesyl]-L-cysteine + S-adenosyl-L-methionine = [protein]-C-terminal S-[(2E,6E)-farnesyl]-L-cysteine methyl ester + S-adenosyl-L-homocysteine</text>
        <dbReference type="Rhea" id="RHEA:21672"/>
        <dbReference type="Rhea" id="RHEA-COMP:12125"/>
        <dbReference type="Rhea" id="RHEA-COMP:12126"/>
        <dbReference type="ChEBI" id="CHEBI:57856"/>
        <dbReference type="ChEBI" id="CHEBI:59789"/>
        <dbReference type="ChEBI" id="CHEBI:90510"/>
        <dbReference type="ChEBI" id="CHEBI:90511"/>
        <dbReference type="EC" id="2.1.1.100"/>
    </reaction>
</comment>
<keyword evidence="8 10" id="KW-1133">Transmembrane helix</keyword>
<evidence type="ECO:0000256" key="6">
    <source>
        <dbReference type="ARBA" id="ARBA00022691"/>
    </source>
</evidence>
<evidence type="ECO:0000256" key="5">
    <source>
        <dbReference type="ARBA" id="ARBA00022679"/>
    </source>
</evidence>
<dbReference type="InterPro" id="IPR007269">
    <property type="entry name" value="ICMT_MeTrfase"/>
</dbReference>
<keyword evidence="5" id="KW-0808">Transferase</keyword>
<keyword evidence="7 10" id="KW-0812">Transmembrane</keyword>
<evidence type="ECO:0000256" key="2">
    <source>
        <dbReference type="ARBA" id="ARBA00009140"/>
    </source>
</evidence>
<evidence type="ECO:0000313" key="11">
    <source>
        <dbReference type="EMBL" id="CAG8646569.1"/>
    </source>
</evidence>
<protein>
    <recommendedName>
        <fullName evidence="3 10">Protein-S-isoprenylcysteine O-methyltransferase</fullName>
        <ecNumber evidence="3 10">2.1.1.100</ecNumber>
    </recommendedName>
</protein>
<keyword evidence="10" id="KW-0256">Endoplasmic reticulum</keyword>
<gene>
    <name evidence="11" type="ORF">GMARGA_LOCUS9129</name>
</gene>
<keyword evidence="4 10" id="KW-0489">Methyltransferase</keyword>
<evidence type="ECO:0000256" key="9">
    <source>
        <dbReference type="ARBA" id="ARBA00023136"/>
    </source>
</evidence>
<sequence>PFIGFLAIAVGQIARSCAMWHAKHNFTHMIQYQKRKDHVLVTTGIYAYLRHPSYFGFYYWAAGTQILLCNPICLIGFLVAMHKFFSDRIREEELLLIKFFGNEYLEYQKKAFIWIPLINNLTLNDLSKPI</sequence>
<evidence type="ECO:0000256" key="1">
    <source>
        <dbReference type="ARBA" id="ARBA00004141"/>
    </source>
</evidence>
<keyword evidence="12" id="KW-1185">Reference proteome</keyword>
<dbReference type="PANTHER" id="PTHR12714">
    <property type="entry name" value="PROTEIN-S ISOPRENYLCYSTEINE O-METHYLTRANSFERASE"/>
    <property type="match status" value="1"/>
</dbReference>
<organism evidence="11 12">
    <name type="scientific">Gigaspora margarita</name>
    <dbReference type="NCBI Taxonomy" id="4874"/>
    <lineage>
        <taxon>Eukaryota</taxon>
        <taxon>Fungi</taxon>
        <taxon>Fungi incertae sedis</taxon>
        <taxon>Mucoromycota</taxon>
        <taxon>Glomeromycotina</taxon>
        <taxon>Glomeromycetes</taxon>
        <taxon>Diversisporales</taxon>
        <taxon>Gigasporaceae</taxon>
        <taxon>Gigaspora</taxon>
    </lineage>
</organism>
<accession>A0ABN7UPI4</accession>